<keyword evidence="1" id="KW-0472">Membrane</keyword>
<dbReference type="EMBL" id="BSYO01000016">
    <property type="protein sequence ID" value="GMH16060.1"/>
    <property type="molecule type" value="Genomic_DNA"/>
</dbReference>
<organism evidence="2 3">
    <name type="scientific">Nepenthes gracilis</name>
    <name type="common">Slender pitcher plant</name>
    <dbReference type="NCBI Taxonomy" id="150966"/>
    <lineage>
        <taxon>Eukaryota</taxon>
        <taxon>Viridiplantae</taxon>
        <taxon>Streptophyta</taxon>
        <taxon>Embryophyta</taxon>
        <taxon>Tracheophyta</taxon>
        <taxon>Spermatophyta</taxon>
        <taxon>Magnoliopsida</taxon>
        <taxon>eudicotyledons</taxon>
        <taxon>Gunneridae</taxon>
        <taxon>Pentapetalae</taxon>
        <taxon>Caryophyllales</taxon>
        <taxon>Nepenthaceae</taxon>
        <taxon>Nepenthes</taxon>
    </lineage>
</organism>
<accession>A0AAD3SSB4</accession>
<comment type="caution">
    <text evidence="2">The sequence shown here is derived from an EMBL/GenBank/DDBJ whole genome shotgun (WGS) entry which is preliminary data.</text>
</comment>
<keyword evidence="1" id="KW-1133">Transmembrane helix</keyword>
<gene>
    <name evidence="2" type="ORF">Nepgr_017901</name>
</gene>
<dbReference type="AlphaFoldDB" id="A0AAD3SSB4"/>
<name>A0AAD3SSB4_NEPGR</name>
<proteinExistence type="predicted"/>
<sequence>MDFSHGTISVSLSTILFVASYLFPPFRQIKQHCRTTRLSGRENLTPMRILLLHLKMERRLACLLISWLPTSIFRLHGVW</sequence>
<evidence type="ECO:0000313" key="2">
    <source>
        <dbReference type="EMBL" id="GMH16060.1"/>
    </source>
</evidence>
<reference evidence="2" key="1">
    <citation type="submission" date="2023-05" db="EMBL/GenBank/DDBJ databases">
        <title>Nepenthes gracilis genome sequencing.</title>
        <authorList>
            <person name="Fukushima K."/>
        </authorList>
    </citation>
    <scope>NUCLEOTIDE SEQUENCE</scope>
    <source>
        <strain evidence="2">SING2019-196</strain>
    </source>
</reference>
<evidence type="ECO:0000313" key="3">
    <source>
        <dbReference type="Proteomes" id="UP001279734"/>
    </source>
</evidence>
<feature type="transmembrane region" description="Helical" evidence="1">
    <location>
        <begin position="6"/>
        <end position="24"/>
    </location>
</feature>
<protein>
    <submittedName>
        <fullName evidence="2">Uncharacterized protein</fullName>
    </submittedName>
</protein>
<keyword evidence="3" id="KW-1185">Reference proteome</keyword>
<keyword evidence="1" id="KW-0812">Transmembrane</keyword>
<dbReference type="Proteomes" id="UP001279734">
    <property type="component" value="Unassembled WGS sequence"/>
</dbReference>
<evidence type="ECO:0000256" key="1">
    <source>
        <dbReference type="SAM" id="Phobius"/>
    </source>
</evidence>